<feature type="region of interest" description="Disordered" evidence="9">
    <location>
        <begin position="125"/>
        <end position="195"/>
    </location>
</feature>
<keyword evidence="4 7" id="KW-0255">Endonuclease</keyword>
<dbReference type="PANTHER" id="PTHR33992:SF1">
    <property type="entry name" value="RIBONUCLEASE P PROTEIN COMPONENT"/>
    <property type="match status" value="1"/>
</dbReference>
<evidence type="ECO:0000256" key="2">
    <source>
        <dbReference type="ARBA" id="ARBA00022694"/>
    </source>
</evidence>
<dbReference type="InterPro" id="IPR020539">
    <property type="entry name" value="RNase_P_CS"/>
</dbReference>
<keyword evidence="3 7" id="KW-0540">Nuclease</keyword>
<name>A0ABS5F0Y6_9PROT</name>
<keyword evidence="6 7" id="KW-0694">RNA-binding</keyword>
<evidence type="ECO:0000256" key="4">
    <source>
        <dbReference type="ARBA" id="ARBA00022759"/>
    </source>
</evidence>
<comment type="function">
    <text evidence="1 7">RNaseP catalyzes the removal of the 5'-leader sequence from pre-tRNA to produce the mature 5'-terminus. It can also cleave other RNA substrates such as 4.5S RNA. The protein component plays an auxiliary but essential role in vivo by binding to the 5'-leader sequence and broadening the substrate specificity of the ribozyme.</text>
</comment>
<comment type="subunit">
    <text evidence="7">Consists of a catalytic RNA component (M1 or rnpB) and a protein subunit.</text>
</comment>
<dbReference type="Proteomes" id="UP001196870">
    <property type="component" value="Unassembled WGS sequence"/>
</dbReference>
<dbReference type="GO" id="GO:0004526">
    <property type="term" value="F:ribonuclease P activity"/>
    <property type="evidence" value="ECO:0007669"/>
    <property type="project" value="UniProtKB-EC"/>
</dbReference>
<dbReference type="NCBIfam" id="TIGR00188">
    <property type="entry name" value="rnpA"/>
    <property type="match status" value="1"/>
</dbReference>
<evidence type="ECO:0000313" key="11">
    <source>
        <dbReference type="Proteomes" id="UP001196870"/>
    </source>
</evidence>
<dbReference type="PANTHER" id="PTHR33992">
    <property type="entry name" value="RIBONUCLEASE P PROTEIN COMPONENT"/>
    <property type="match status" value="1"/>
</dbReference>
<evidence type="ECO:0000256" key="7">
    <source>
        <dbReference type="HAMAP-Rule" id="MF_00227"/>
    </source>
</evidence>
<comment type="catalytic activity">
    <reaction evidence="7">
        <text>Endonucleolytic cleavage of RNA, removing 5'-extranucleotides from tRNA precursor.</text>
        <dbReference type="EC" id="3.1.26.5"/>
    </reaction>
</comment>
<accession>A0ABS5F0Y6</accession>
<dbReference type="InterPro" id="IPR020568">
    <property type="entry name" value="Ribosomal_Su5_D2-typ_SF"/>
</dbReference>
<comment type="caution">
    <text evidence="10">The sequence shown here is derived from an EMBL/GenBank/DDBJ whole genome shotgun (WGS) entry which is preliminary data.</text>
</comment>
<protein>
    <recommendedName>
        <fullName evidence="7 8">Ribonuclease P protein component</fullName>
        <shortName evidence="7">RNase P protein</shortName>
        <shortName evidence="7">RNaseP protein</shortName>
        <ecNumber evidence="7 8">3.1.26.5</ecNumber>
    </recommendedName>
    <alternativeName>
        <fullName evidence="7">Protein C5</fullName>
    </alternativeName>
</protein>
<dbReference type="SUPFAM" id="SSF54211">
    <property type="entry name" value="Ribosomal protein S5 domain 2-like"/>
    <property type="match status" value="1"/>
</dbReference>
<reference evidence="11" key="1">
    <citation type="journal article" date="2021" name="Syst. Appl. Microbiol.">
        <title>Roseomonas hellenica sp. nov., isolated from roots of wild-growing Alkanna tinctoria.</title>
        <authorList>
            <person name="Rat A."/>
            <person name="Naranjo H.D."/>
            <person name="Lebbe L."/>
            <person name="Cnockaert M."/>
            <person name="Krigas N."/>
            <person name="Grigoriadou K."/>
            <person name="Maloupa E."/>
            <person name="Willems A."/>
        </authorList>
    </citation>
    <scope>NUCLEOTIDE SEQUENCE [LARGE SCALE GENOMIC DNA]</scope>
    <source>
        <strain evidence="11">LMG 31523</strain>
    </source>
</reference>
<dbReference type="EC" id="3.1.26.5" evidence="7 8"/>
<organism evidence="10 11">
    <name type="scientific">Plastoroseomonas hellenica</name>
    <dbReference type="NCBI Taxonomy" id="2687306"/>
    <lineage>
        <taxon>Bacteria</taxon>
        <taxon>Pseudomonadati</taxon>
        <taxon>Pseudomonadota</taxon>
        <taxon>Alphaproteobacteria</taxon>
        <taxon>Acetobacterales</taxon>
        <taxon>Acetobacteraceae</taxon>
        <taxon>Plastoroseomonas</taxon>
    </lineage>
</organism>
<comment type="similarity">
    <text evidence="7">Belongs to the RnpA family.</text>
</comment>
<feature type="compositionally biased region" description="Basic and acidic residues" evidence="9">
    <location>
        <begin position="172"/>
        <end position="189"/>
    </location>
</feature>
<evidence type="ECO:0000313" key="10">
    <source>
        <dbReference type="EMBL" id="MBR0666207.1"/>
    </source>
</evidence>
<dbReference type="HAMAP" id="MF_00227">
    <property type="entry name" value="RNase_P"/>
    <property type="match status" value="1"/>
</dbReference>
<dbReference type="InterPro" id="IPR014721">
    <property type="entry name" value="Ribsml_uS5_D2-typ_fold_subgr"/>
</dbReference>
<feature type="compositionally biased region" description="Low complexity" evidence="9">
    <location>
        <begin position="138"/>
        <end position="148"/>
    </location>
</feature>
<gene>
    <name evidence="7 10" type="primary">rnpA</name>
    <name evidence="10" type="ORF">GXW71_17735</name>
</gene>
<evidence type="ECO:0000256" key="6">
    <source>
        <dbReference type="ARBA" id="ARBA00022884"/>
    </source>
</evidence>
<dbReference type="EMBL" id="JAAGBB010000021">
    <property type="protein sequence ID" value="MBR0666207.1"/>
    <property type="molecule type" value="Genomic_DNA"/>
</dbReference>
<evidence type="ECO:0000256" key="3">
    <source>
        <dbReference type="ARBA" id="ARBA00022722"/>
    </source>
</evidence>
<evidence type="ECO:0000256" key="8">
    <source>
        <dbReference type="NCBIfam" id="TIGR00188"/>
    </source>
</evidence>
<proteinExistence type="inferred from homology"/>
<evidence type="ECO:0000256" key="5">
    <source>
        <dbReference type="ARBA" id="ARBA00022801"/>
    </source>
</evidence>
<dbReference type="PROSITE" id="PS00648">
    <property type="entry name" value="RIBONUCLEASE_P"/>
    <property type="match status" value="1"/>
</dbReference>
<keyword evidence="5 7" id="KW-0378">Hydrolase</keyword>
<evidence type="ECO:0000256" key="1">
    <source>
        <dbReference type="ARBA" id="ARBA00002663"/>
    </source>
</evidence>
<sequence length="195" mass="20586">MAARPDTPPTDATPVRLKRRRDFLRVAARGKRAARPGLVLQAMAADAPAPRIGFTVTKKVGNAVVRNRAKRRLREAARLAIPALLAEGAMAPGWDLVLIGRDATPTRDFRTLLGDLRGALRQAGVIEGDQTNTPRPQAATGSSGASAAMPRGREGGPARDRLMSPVRPDSAQAKRPEAAPAPEAEKKSAAPESSP</sequence>
<keyword evidence="11" id="KW-1185">Reference proteome</keyword>
<feature type="compositionally biased region" description="Basic and acidic residues" evidence="9">
    <location>
        <begin position="151"/>
        <end position="162"/>
    </location>
</feature>
<dbReference type="Pfam" id="PF00825">
    <property type="entry name" value="Ribonuclease_P"/>
    <property type="match status" value="1"/>
</dbReference>
<keyword evidence="2 7" id="KW-0819">tRNA processing</keyword>
<dbReference type="InterPro" id="IPR000100">
    <property type="entry name" value="RNase_P"/>
</dbReference>
<evidence type="ECO:0000256" key="9">
    <source>
        <dbReference type="SAM" id="MobiDB-lite"/>
    </source>
</evidence>
<dbReference type="Gene3D" id="3.30.230.10">
    <property type="match status" value="1"/>
</dbReference>